<feature type="compositionally biased region" description="Low complexity" evidence="9">
    <location>
        <begin position="848"/>
        <end position="866"/>
    </location>
</feature>
<evidence type="ECO:0000256" key="5">
    <source>
        <dbReference type="ARBA" id="ARBA00023002"/>
    </source>
</evidence>
<keyword evidence="7" id="KW-0503">Monooxygenase</keyword>
<keyword evidence="5" id="KW-0560">Oxidoreductase</keyword>
<accession>A0AB34FXB4</accession>
<dbReference type="InterPro" id="IPR036396">
    <property type="entry name" value="Cyt_P450_sf"/>
</dbReference>
<keyword evidence="4 8" id="KW-0479">Metal-binding</keyword>
<comment type="cofactor">
    <cofactor evidence="1 8">
        <name>heme</name>
        <dbReference type="ChEBI" id="CHEBI:30413"/>
    </cofactor>
</comment>
<dbReference type="GO" id="GO:0005506">
    <property type="term" value="F:iron ion binding"/>
    <property type="evidence" value="ECO:0007669"/>
    <property type="project" value="InterPro"/>
</dbReference>
<dbReference type="CDD" id="cd22997">
    <property type="entry name" value="GT_LH"/>
    <property type="match status" value="1"/>
</dbReference>
<feature type="region of interest" description="Disordered" evidence="9">
    <location>
        <begin position="845"/>
        <end position="866"/>
    </location>
</feature>
<dbReference type="GO" id="GO:0004497">
    <property type="term" value="F:monooxygenase activity"/>
    <property type="evidence" value="ECO:0007669"/>
    <property type="project" value="UniProtKB-KW"/>
</dbReference>
<feature type="region of interest" description="Disordered" evidence="9">
    <location>
        <begin position="957"/>
        <end position="984"/>
    </location>
</feature>
<proteinExistence type="inferred from homology"/>
<dbReference type="InterPro" id="IPR017972">
    <property type="entry name" value="Cyt_P450_CS"/>
</dbReference>
<keyword evidence="11" id="KW-0240">DNA-directed RNA polymerase</keyword>
<feature type="region of interest" description="Disordered" evidence="9">
    <location>
        <begin position="59"/>
        <end position="90"/>
    </location>
</feature>
<comment type="similarity">
    <text evidence="2">Belongs to the cytochrome P450 family.</text>
</comment>
<dbReference type="PRINTS" id="PR00465">
    <property type="entry name" value="EP450IV"/>
</dbReference>
<dbReference type="CDD" id="cd11041">
    <property type="entry name" value="CYP503A1-like"/>
    <property type="match status" value="1"/>
</dbReference>
<evidence type="ECO:0000256" key="6">
    <source>
        <dbReference type="ARBA" id="ARBA00023004"/>
    </source>
</evidence>
<keyword evidence="10" id="KW-0732">Signal</keyword>
<reference evidence="11" key="1">
    <citation type="submission" date="2023-01" db="EMBL/GenBank/DDBJ databases">
        <title>The growth and conidiation of Purpureocillium lavendulum are regulated by nitrogen source and histone H3K14 acetylation.</title>
        <authorList>
            <person name="Tang P."/>
            <person name="Han J."/>
            <person name="Zhang C."/>
            <person name="Tang P."/>
            <person name="Qi F."/>
            <person name="Zhang K."/>
            <person name="Liang L."/>
        </authorList>
    </citation>
    <scope>NUCLEOTIDE SEQUENCE</scope>
    <source>
        <strain evidence="11">YMF1.00683</strain>
    </source>
</reference>
<evidence type="ECO:0000256" key="9">
    <source>
        <dbReference type="SAM" id="MobiDB-lite"/>
    </source>
</evidence>
<dbReference type="InterPro" id="IPR001128">
    <property type="entry name" value="Cyt_P450"/>
</dbReference>
<evidence type="ECO:0000256" key="1">
    <source>
        <dbReference type="ARBA" id="ARBA00001971"/>
    </source>
</evidence>
<evidence type="ECO:0000256" key="4">
    <source>
        <dbReference type="ARBA" id="ARBA00022723"/>
    </source>
</evidence>
<dbReference type="AlphaFoldDB" id="A0AB34FXB4"/>
<feature type="compositionally biased region" description="Low complexity" evidence="9">
    <location>
        <begin position="966"/>
        <end position="978"/>
    </location>
</feature>
<evidence type="ECO:0000313" key="11">
    <source>
        <dbReference type="EMBL" id="KAJ6443042.1"/>
    </source>
</evidence>
<keyword evidence="3 8" id="KW-0349">Heme</keyword>
<dbReference type="PROSITE" id="PS00086">
    <property type="entry name" value="CYTOCHROME_P450"/>
    <property type="match status" value="1"/>
</dbReference>
<dbReference type="Pfam" id="PF00067">
    <property type="entry name" value="p450"/>
    <property type="match status" value="1"/>
</dbReference>
<dbReference type="InterPro" id="IPR002403">
    <property type="entry name" value="Cyt_P450_E_grp-IV"/>
</dbReference>
<comment type="caution">
    <text evidence="11">The sequence shown here is derived from an EMBL/GenBank/DDBJ whole genome shotgun (WGS) entry which is preliminary data.</text>
</comment>
<dbReference type="GO" id="GO:0020037">
    <property type="term" value="F:heme binding"/>
    <property type="evidence" value="ECO:0007669"/>
    <property type="project" value="InterPro"/>
</dbReference>
<organism evidence="11 12">
    <name type="scientific">Purpureocillium lavendulum</name>
    <dbReference type="NCBI Taxonomy" id="1247861"/>
    <lineage>
        <taxon>Eukaryota</taxon>
        <taxon>Fungi</taxon>
        <taxon>Dikarya</taxon>
        <taxon>Ascomycota</taxon>
        <taxon>Pezizomycotina</taxon>
        <taxon>Sordariomycetes</taxon>
        <taxon>Hypocreomycetidae</taxon>
        <taxon>Hypocreales</taxon>
        <taxon>Ophiocordycipitaceae</taxon>
        <taxon>Purpureocillium</taxon>
    </lineage>
</organism>
<feature type="binding site" description="axial binding residue" evidence="8">
    <location>
        <position position="1001"/>
    </location>
    <ligand>
        <name>heme</name>
        <dbReference type="ChEBI" id="CHEBI:30413"/>
    </ligand>
    <ligandPart>
        <name>Fe</name>
        <dbReference type="ChEBI" id="CHEBI:18248"/>
    </ligandPart>
</feature>
<dbReference type="Gene3D" id="1.10.630.10">
    <property type="entry name" value="Cytochrome P450"/>
    <property type="match status" value="1"/>
</dbReference>
<evidence type="ECO:0000313" key="12">
    <source>
        <dbReference type="Proteomes" id="UP001163105"/>
    </source>
</evidence>
<dbReference type="PANTHER" id="PTHR46206">
    <property type="entry name" value="CYTOCHROME P450"/>
    <property type="match status" value="1"/>
</dbReference>
<evidence type="ECO:0000256" key="2">
    <source>
        <dbReference type="ARBA" id="ARBA00010617"/>
    </source>
</evidence>
<name>A0AB34FXB4_9HYPO</name>
<dbReference type="PANTHER" id="PTHR46206:SF1">
    <property type="entry name" value="P450, PUTATIVE (EUROFUNG)-RELATED"/>
    <property type="match status" value="1"/>
</dbReference>
<dbReference type="GO" id="GO:0016705">
    <property type="term" value="F:oxidoreductase activity, acting on paired donors, with incorporation or reduction of molecular oxygen"/>
    <property type="evidence" value="ECO:0007669"/>
    <property type="project" value="InterPro"/>
</dbReference>
<feature type="compositionally biased region" description="Low complexity" evidence="9">
    <location>
        <begin position="62"/>
        <end position="79"/>
    </location>
</feature>
<gene>
    <name evidence="11" type="ORF">O9K51_04221</name>
</gene>
<evidence type="ECO:0000256" key="7">
    <source>
        <dbReference type="ARBA" id="ARBA00023033"/>
    </source>
</evidence>
<evidence type="ECO:0000256" key="8">
    <source>
        <dbReference type="PIRSR" id="PIRSR602403-1"/>
    </source>
</evidence>
<sequence>MALITFMRRNLVLSTCVVLLVVVFIFTQPTVDAERLRAMIPHRPSNSGQLNRNITNSEQALASPTATPPSSTASPKAKANPLGIRPPLPGHNGAKKIKTSQLHYLIPASRANAQFCYNLLSSAVNRYPVPTLLGWNGTGEFDAAATHLAKIRAMKRYLHTLQPQEDKDLVIIVDGYDIIQQLPPEVIVERYFDIAAKADVQLAERLSISVDEAKKRNYRQTIFWGPDKICFPMDPRAPRCWAAPPSTLGPQAFGPSSWTGDFVFADPRWLNSGTVIGPVDDVRRLIDATMDEIEATHNPEYEHRESDQLYVSNVWGRQEYWRSKAAANGGEVAGGPPDRVIPDKRSEDQETEFHVSIEYESSLFQTNAGYAPFIGYMQFNESGLAAKMNVDMFGQGENFVPYDIPMPENVHGALTKLYDSVPDAHPGQLSSDWIRTVNLGVNYVTKHIYGLWHCTGGKEFIDLEYPKFWWYPFAKSLLKTAVKSSQAGDLISTRPIDGRRWAAKMAYPDSKAMHDEHGAMAFSFDAVLALPSRSAFVGILLAIVAVAYLIERCIFEVPYPPGIPLIREPVGTRRFSLRTRLAFFRDCRSIFREAHEKYSTKGQPVVVPGLGFRKEVIMPVSALPWVVAQPDSRLGARQALAEMCMVRPGLGHEGLMMDPWQGNLVKTKLNRALEGICAALNDELRVAFDAHFGADDEATTWKEIDLVPAVRWAVAQASSRFMVGLPLSHGVFVLFSSGRNQEYLRTLLAINDLFILNGGITGGAPRCLQPLIGRLLMARFAAQERPQELHDRDLVLRRLALQNVGSIYQAGLQVANLLLDIVGSDGEHDTIAVLRDEAHRVLGGSVGAASSSSSSSPSASSASASSSPSAAWTKAKLQQMVHADSVAKETMRLHPFTARTVMRKVLVDGFRTDDGHALPRGTIISFLAHQPAPVGASGPDAPPDVFDPFRFSRDAAKVVGGKEKQQQQQQQQQQRQHQTGSSSFVTTSSDFLPFGHGRHACPGRFLVDFEFKMVMAHVLCNYDLKFPDSYKGKRPPNRVLPDVELPPDGVKILVKKRSPRPDTTVPLSPELVV</sequence>
<dbReference type="SUPFAM" id="SSF48264">
    <property type="entry name" value="Cytochrome P450"/>
    <property type="match status" value="1"/>
</dbReference>
<evidence type="ECO:0000256" key="10">
    <source>
        <dbReference type="SAM" id="SignalP"/>
    </source>
</evidence>
<evidence type="ECO:0000256" key="3">
    <source>
        <dbReference type="ARBA" id="ARBA00022617"/>
    </source>
</evidence>
<protein>
    <submittedName>
        <fullName evidence="11">DNA-directed RNA polymerase III largest subunit</fullName>
    </submittedName>
</protein>
<feature type="chain" id="PRO_5044245658" evidence="10">
    <location>
        <begin position="34"/>
        <end position="1073"/>
    </location>
</feature>
<dbReference type="GO" id="GO:0000428">
    <property type="term" value="C:DNA-directed RNA polymerase complex"/>
    <property type="evidence" value="ECO:0007669"/>
    <property type="project" value="UniProtKB-KW"/>
</dbReference>
<keyword evidence="6 8" id="KW-0408">Iron</keyword>
<feature type="signal peptide" evidence="10">
    <location>
        <begin position="1"/>
        <end position="33"/>
    </location>
</feature>
<dbReference type="Proteomes" id="UP001163105">
    <property type="component" value="Unassembled WGS sequence"/>
</dbReference>
<keyword evidence="12" id="KW-1185">Reference proteome</keyword>
<dbReference type="EMBL" id="JAQHRD010000003">
    <property type="protein sequence ID" value="KAJ6443042.1"/>
    <property type="molecule type" value="Genomic_DNA"/>
</dbReference>
<keyword evidence="11" id="KW-0804">Transcription</keyword>